<name>A0A1L6JAM1_9SPHN</name>
<organism evidence="2 4">
    <name type="scientific">Sphingomonas koreensis</name>
    <dbReference type="NCBI Taxonomy" id="93064"/>
    <lineage>
        <taxon>Bacteria</taxon>
        <taxon>Pseudomonadati</taxon>
        <taxon>Pseudomonadota</taxon>
        <taxon>Alphaproteobacteria</taxon>
        <taxon>Sphingomonadales</taxon>
        <taxon>Sphingomonadaceae</taxon>
        <taxon>Sphingomonas</taxon>
    </lineage>
</organism>
<reference evidence="3 5" key="3">
    <citation type="submission" date="2018-07" db="EMBL/GenBank/DDBJ databases">
        <title>Genomic and Epidemiologic Investigation of an Indolent Hospital Outbreak.</title>
        <authorList>
            <person name="Johnson R.C."/>
            <person name="Deming C."/>
            <person name="Conlan S."/>
            <person name="Zellmer C.J."/>
            <person name="Michelin A.V."/>
            <person name="Lee-Lin S."/>
            <person name="Thomas P.J."/>
            <person name="Park M."/>
            <person name="Weingarten R.A."/>
            <person name="Less J."/>
            <person name="Dekker J.P."/>
            <person name="Frank K.M."/>
            <person name="Musser K.A."/>
            <person name="Mcquiston J.R."/>
            <person name="Henderson D.K."/>
            <person name="Lau A.F."/>
            <person name="Palmore T.N."/>
            <person name="Segre J.A."/>
        </authorList>
    </citation>
    <scope>NUCLEOTIDE SEQUENCE [LARGE SCALE GENOMIC DNA]</scope>
    <source>
        <strain evidence="3 5">SK-NIH.Env10_0317</strain>
    </source>
</reference>
<sequence>MSRETNMASTTGRRDILRTAAGLALGASLPLEALAAPPSGKPGEFDWLTGEWRIAHRQLKNGNWDEFPGEATCWSILGGVGHVEELRIPARDFSGMGLRLLDLKTRIWSDYWVNAKSGALGGAGLTGGFVGGEGVFDTRETIAGKTMIHRGLWDRIVPGKSHRWQQMASSDGGQSWEVSWTMDWVRVPHRR</sequence>
<dbReference type="EMBL" id="CP018820">
    <property type="protein sequence ID" value="APR52530.1"/>
    <property type="molecule type" value="Genomic_DNA"/>
</dbReference>
<dbReference type="AlphaFoldDB" id="A0A1L6JAM1"/>
<protein>
    <recommendedName>
        <fullName evidence="6">DUF1579 domain-containing protein</fullName>
    </recommendedName>
</protein>
<keyword evidence="4" id="KW-1185">Reference proteome</keyword>
<evidence type="ECO:0000313" key="3">
    <source>
        <dbReference type="EMBL" id="RSV01166.1"/>
    </source>
</evidence>
<evidence type="ECO:0000313" key="2">
    <source>
        <dbReference type="EMBL" id="APR52530.1"/>
    </source>
</evidence>
<dbReference type="Proteomes" id="UP000185161">
    <property type="component" value="Chromosome"/>
</dbReference>
<feature type="signal peptide" evidence="1">
    <location>
        <begin position="1"/>
        <end position="35"/>
    </location>
</feature>
<proteinExistence type="predicted"/>
<dbReference type="STRING" id="93064.BRX40_08855"/>
<feature type="chain" id="PRO_5041864549" description="DUF1579 domain-containing protein" evidence="1">
    <location>
        <begin position="36"/>
        <end position="191"/>
    </location>
</feature>
<reference evidence="4" key="2">
    <citation type="submission" date="2016-12" db="EMBL/GenBank/DDBJ databases">
        <title>Whole genome sequencing of Sphingomonas sp. ABOJV.</title>
        <authorList>
            <person name="Conlan S."/>
            <person name="Thomas P.J."/>
            <person name="Mullikin J."/>
            <person name="Palmore T.N."/>
            <person name="Frank K.M."/>
            <person name="Segre J.A."/>
        </authorList>
    </citation>
    <scope>NUCLEOTIDE SEQUENCE [LARGE SCALE GENOMIC DNA]</scope>
    <source>
        <strain evidence="4">ABOJV</strain>
    </source>
</reference>
<dbReference type="InterPro" id="IPR006311">
    <property type="entry name" value="TAT_signal"/>
</dbReference>
<dbReference type="PROSITE" id="PS51318">
    <property type="entry name" value="TAT"/>
    <property type="match status" value="1"/>
</dbReference>
<evidence type="ECO:0000313" key="4">
    <source>
        <dbReference type="Proteomes" id="UP000185161"/>
    </source>
</evidence>
<dbReference type="EMBL" id="QQWO01000013">
    <property type="protein sequence ID" value="RSV01166.1"/>
    <property type="molecule type" value="Genomic_DNA"/>
</dbReference>
<reference evidence="2" key="1">
    <citation type="submission" date="2016-12" db="EMBL/GenBank/DDBJ databases">
        <title>Whole genome sequencing of Sphingomonas koreensis.</title>
        <authorList>
            <person name="Conlan S."/>
            <person name="Thomas P.J."/>
            <person name="Mullikin J."/>
            <person name="Palmore T.N."/>
            <person name="Frank K.M."/>
            <person name="Segre J.A."/>
        </authorList>
    </citation>
    <scope>NUCLEOTIDE SEQUENCE</scope>
    <source>
        <strain evidence="2">ABOJV</strain>
    </source>
</reference>
<evidence type="ECO:0000313" key="5">
    <source>
        <dbReference type="Proteomes" id="UP000286681"/>
    </source>
</evidence>
<gene>
    <name evidence="2" type="ORF">BRX40_08855</name>
    <name evidence="3" type="ORF">CA257_15235</name>
</gene>
<keyword evidence="1" id="KW-0732">Signal</keyword>
<evidence type="ECO:0008006" key="6">
    <source>
        <dbReference type="Google" id="ProtNLM"/>
    </source>
</evidence>
<dbReference type="KEGG" id="skr:BRX40_08855"/>
<accession>A0A1L6JAM1</accession>
<evidence type="ECO:0000256" key="1">
    <source>
        <dbReference type="SAM" id="SignalP"/>
    </source>
</evidence>
<dbReference type="Proteomes" id="UP000286681">
    <property type="component" value="Unassembled WGS sequence"/>
</dbReference>